<evidence type="ECO:0000313" key="11">
    <source>
        <dbReference type="EMBL" id="KAF3887561.1"/>
    </source>
</evidence>
<keyword evidence="10" id="KW-0813">Transport</keyword>
<evidence type="ECO:0000313" key="13">
    <source>
        <dbReference type="Proteomes" id="UP000029738"/>
    </source>
</evidence>
<evidence type="ECO:0000256" key="5">
    <source>
        <dbReference type="ARBA" id="ARBA00022967"/>
    </source>
</evidence>
<proteinExistence type="inferred from homology"/>
<dbReference type="GO" id="GO:0016655">
    <property type="term" value="F:oxidoreductase activity, acting on NAD(P)H, quinone or similar compound as acceptor"/>
    <property type="evidence" value="ECO:0007669"/>
    <property type="project" value="UniProtKB-UniRule"/>
</dbReference>
<comment type="similarity">
    <text evidence="10">Belongs to the complex I NdhM subunit family.</text>
</comment>
<evidence type="ECO:0000256" key="9">
    <source>
        <dbReference type="ARBA" id="ARBA00048026"/>
    </source>
</evidence>
<protein>
    <recommendedName>
        <fullName evidence="10">NAD(P)H-quinone oxidoreductase subunit M</fullName>
        <ecNumber evidence="10">7.1.1.-</ecNumber>
    </recommendedName>
    <alternativeName>
        <fullName evidence="10">NAD(P)H dehydrogenase I subunit M</fullName>
        <shortName evidence="10">NDH-1 subunit M</shortName>
        <shortName evidence="10">NDH-M</shortName>
    </alternativeName>
</protein>
<name>A0A0C1R7L3_9CYAN</name>
<evidence type="ECO:0000256" key="7">
    <source>
        <dbReference type="ARBA" id="ARBA00023136"/>
    </source>
</evidence>
<dbReference type="HAMAP" id="MF_01352">
    <property type="entry name" value="NDH1_NDH1M"/>
    <property type="match status" value="1"/>
</dbReference>
<keyword evidence="6 10" id="KW-0520">NAD</keyword>
<keyword evidence="4 10" id="KW-0618">Plastoquinone</keyword>
<evidence type="ECO:0000256" key="6">
    <source>
        <dbReference type="ARBA" id="ARBA00023027"/>
    </source>
</evidence>
<evidence type="ECO:0000256" key="2">
    <source>
        <dbReference type="ARBA" id="ARBA00022719"/>
    </source>
</evidence>
<evidence type="ECO:0000313" key="12">
    <source>
        <dbReference type="EMBL" id="KIE11688.1"/>
    </source>
</evidence>
<evidence type="ECO:0000256" key="10">
    <source>
        <dbReference type="HAMAP-Rule" id="MF_01352"/>
    </source>
</evidence>
<dbReference type="PANTHER" id="PTHR36900">
    <property type="entry name" value="NAD(P)H-QUINONE OXIDOREDUCTASE SUBUNIT M, CHLOROPLASTIC"/>
    <property type="match status" value="1"/>
</dbReference>
<evidence type="ECO:0000256" key="8">
    <source>
        <dbReference type="ARBA" id="ARBA00047726"/>
    </source>
</evidence>
<dbReference type="GO" id="GO:0031676">
    <property type="term" value="C:plasma membrane-derived thylakoid membrane"/>
    <property type="evidence" value="ECO:0007669"/>
    <property type="project" value="UniProtKB-SubCell"/>
</dbReference>
<gene>
    <name evidence="10 11" type="primary">ndhM</name>
    <name evidence="12" type="ORF">DA73_0214400</name>
    <name evidence="11" type="ORF">DA73_0400020275</name>
</gene>
<dbReference type="OrthoDB" id="461686at2"/>
<comment type="catalytic activity">
    <reaction evidence="9 10">
        <text>a plastoquinone + NADH + (n+1) H(+)(in) = a plastoquinol + NAD(+) + n H(+)(out)</text>
        <dbReference type="Rhea" id="RHEA:42608"/>
        <dbReference type="Rhea" id="RHEA-COMP:9561"/>
        <dbReference type="Rhea" id="RHEA-COMP:9562"/>
        <dbReference type="ChEBI" id="CHEBI:15378"/>
        <dbReference type="ChEBI" id="CHEBI:17757"/>
        <dbReference type="ChEBI" id="CHEBI:57540"/>
        <dbReference type="ChEBI" id="CHEBI:57945"/>
        <dbReference type="ChEBI" id="CHEBI:62192"/>
    </reaction>
</comment>
<reference evidence="11" key="2">
    <citation type="submission" date="2019-11" db="EMBL/GenBank/DDBJ databases">
        <title>Improved Assembly of Tolypothrix boutellei genome.</title>
        <authorList>
            <person name="Sarangi A.N."/>
            <person name="Mukherjee M."/>
            <person name="Ghosh S."/>
            <person name="Singh D."/>
            <person name="Das A."/>
            <person name="Kant S."/>
            <person name="Prusty A."/>
            <person name="Tripathy S."/>
        </authorList>
    </citation>
    <scope>NUCLEOTIDE SEQUENCE</scope>
    <source>
        <strain evidence="11">VB521301</strain>
    </source>
</reference>
<dbReference type="Proteomes" id="UP000029738">
    <property type="component" value="Unassembled WGS sequence"/>
</dbReference>
<comment type="function">
    <text evidence="10">NDH-1 shuttles electrons from an unknown electron donor, via FMN and iron-sulfur (Fe-S) centers, to quinones in the respiratory and/or the photosynthetic chain. The immediate electron acceptor for the enzyme in this species is believed to be plastoquinone. Couples the redox reaction to proton translocation, and thus conserves the redox energy in a proton gradient. Cyanobacterial NDH-1 also plays a role in inorganic carbon-concentration.</text>
</comment>
<dbReference type="PANTHER" id="PTHR36900:SF1">
    <property type="entry name" value="NAD(P)H-QUINONE OXIDOREDUCTASE SUBUNIT M, CHLOROPLASTIC"/>
    <property type="match status" value="1"/>
</dbReference>
<keyword evidence="10" id="KW-0793">Thylakoid</keyword>
<comment type="subunit">
    <text evidence="10">NDH-1 can be composed of about 15 different subunits; different subcomplexes with different compositions have been identified which probably have different functions.</text>
</comment>
<keyword evidence="7 10" id="KW-0472">Membrane</keyword>
<dbReference type="STRING" id="1479485.DA73_0214400"/>
<keyword evidence="5 10" id="KW-1278">Translocase</keyword>
<sequence length="124" mass="14079">MDNPMLVKSTTRHIRIFAAEIDPDGELVPSSQVLTLDVDPDNEFNWNEDALQRVYRKFDELVETYSGADLTDYNLRRIGSDLEHFVRGLLHKGEISYSLTGRVVNYSMGLPQVAADDQKEAYGL</sequence>
<keyword evidence="3 10" id="KW-0521">NADP</keyword>
<comment type="catalytic activity">
    <reaction evidence="8 10">
        <text>a plastoquinone + NADPH + (n+1) H(+)(in) = a plastoquinol + NADP(+) + n H(+)(out)</text>
        <dbReference type="Rhea" id="RHEA:42612"/>
        <dbReference type="Rhea" id="RHEA-COMP:9561"/>
        <dbReference type="Rhea" id="RHEA-COMP:9562"/>
        <dbReference type="ChEBI" id="CHEBI:15378"/>
        <dbReference type="ChEBI" id="CHEBI:17757"/>
        <dbReference type="ChEBI" id="CHEBI:57783"/>
        <dbReference type="ChEBI" id="CHEBI:58349"/>
        <dbReference type="ChEBI" id="CHEBI:62192"/>
    </reaction>
</comment>
<dbReference type="Pfam" id="PF10664">
    <property type="entry name" value="NdhM"/>
    <property type="match status" value="1"/>
</dbReference>
<reference evidence="12" key="1">
    <citation type="journal article" date="2015" name="Genome Announc.">
        <title>Draft Genome Sequence of Tolypothrix boutellei Strain VB521301.</title>
        <authorList>
            <person name="Chandrababunaidu M.M."/>
            <person name="Singh D."/>
            <person name="Sen D."/>
            <person name="Bhan S."/>
            <person name="Das S."/>
            <person name="Gupta A."/>
            <person name="Adhikary S.P."/>
            <person name="Tripathy S."/>
        </authorList>
    </citation>
    <scope>NUCLEOTIDE SEQUENCE</scope>
    <source>
        <strain evidence="12">VB521301</strain>
    </source>
</reference>
<dbReference type="RefSeq" id="WP_038087566.1">
    <property type="nucleotide sequence ID" value="NZ_JHEG04000001.1"/>
</dbReference>
<dbReference type="AlphaFoldDB" id="A0A0C1R7L3"/>
<dbReference type="EC" id="7.1.1.-" evidence="10"/>
<dbReference type="InterPro" id="IPR018922">
    <property type="entry name" value="NdhM"/>
</dbReference>
<comment type="subcellular location">
    <subcellularLocation>
        <location evidence="10">Cellular thylakoid membrane</location>
        <topology evidence="10">Peripheral membrane protein</topology>
        <orientation evidence="10">Cytoplasmic side</orientation>
    </subcellularLocation>
    <subcellularLocation>
        <location evidence="1">Membrane</location>
        <topology evidence="1">Peripheral membrane protein</topology>
    </subcellularLocation>
</comment>
<evidence type="ECO:0000256" key="1">
    <source>
        <dbReference type="ARBA" id="ARBA00004170"/>
    </source>
</evidence>
<keyword evidence="13" id="KW-1185">Reference proteome</keyword>
<dbReference type="EMBL" id="JHEG02000043">
    <property type="protein sequence ID" value="KIE11688.1"/>
    <property type="molecule type" value="Genomic_DNA"/>
</dbReference>
<keyword evidence="2 10" id="KW-0874">Quinone</keyword>
<dbReference type="EMBL" id="JHEG04000001">
    <property type="protein sequence ID" value="KAF3887561.1"/>
    <property type="molecule type" value="Genomic_DNA"/>
</dbReference>
<evidence type="ECO:0000256" key="3">
    <source>
        <dbReference type="ARBA" id="ARBA00022857"/>
    </source>
</evidence>
<evidence type="ECO:0000256" key="4">
    <source>
        <dbReference type="ARBA" id="ARBA00022957"/>
    </source>
</evidence>
<dbReference type="GO" id="GO:0048038">
    <property type="term" value="F:quinone binding"/>
    <property type="evidence" value="ECO:0007669"/>
    <property type="project" value="UniProtKB-KW"/>
</dbReference>
<accession>A0A0C1R7L3</accession>
<organism evidence="12">
    <name type="scientific">Tolypothrix bouteillei VB521301</name>
    <dbReference type="NCBI Taxonomy" id="1479485"/>
    <lineage>
        <taxon>Bacteria</taxon>
        <taxon>Bacillati</taxon>
        <taxon>Cyanobacteriota</taxon>
        <taxon>Cyanophyceae</taxon>
        <taxon>Nostocales</taxon>
        <taxon>Tolypothrichaceae</taxon>
        <taxon>Tolypothrix</taxon>
    </lineage>
</organism>
<comment type="caution">
    <text evidence="12">The sequence shown here is derived from an EMBL/GenBank/DDBJ whole genome shotgun (WGS) entry which is preliminary data.</text>
</comment>